<organism evidence="1 2">
    <name type="scientific">Brachionus calyciflorus</name>
    <dbReference type="NCBI Taxonomy" id="104777"/>
    <lineage>
        <taxon>Eukaryota</taxon>
        <taxon>Metazoa</taxon>
        <taxon>Spiralia</taxon>
        <taxon>Gnathifera</taxon>
        <taxon>Rotifera</taxon>
        <taxon>Eurotatoria</taxon>
        <taxon>Monogononta</taxon>
        <taxon>Pseudotrocha</taxon>
        <taxon>Ploima</taxon>
        <taxon>Brachionidae</taxon>
        <taxon>Brachionus</taxon>
    </lineage>
</organism>
<comment type="caution">
    <text evidence="1">The sequence shown here is derived from an EMBL/GenBank/DDBJ whole genome shotgun (WGS) entry which is preliminary data.</text>
</comment>
<keyword evidence="2" id="KW-1185">Reference proteome</keyword>
<accession>A0A814B314</accession>
<dbReference type="EMBL" id="CAJNOC010002281">
    <property type="protein sequence ID" value="CAF0923629.1"/>
    <property type="molecule type" value="Genomic_DNA"/>
</dbReference>
<proteinExistence type="predicted"/>
<name>A0A814B314_9BILA</name>
<evidence type="ECO:0000313" key="2">
    <source>
        <dbReference type="Proteomes" id="UP000663879"/>
    </source>
</evidence>
<dbReference type="Proteomes" id="UP000663879">
    <property type="component" value="Unassembled WGS sequence"/>
</dbReference>
<reference evidence="1" key="1">
    <citation type="submission" date="2021-02" db="EMBL/GenBank/DDBJ databases">
        <authorList>
            <person name="Nowell W R."/>
        </authorList>
    </citation>
    <scope>NUCLEOTIDE SEQUENCE</scope>
    <source>
        <strain evidence="1">Ploen Becks lab</strain>
    </source>
</reference>
<gene>
    <name evidence="1" type="ORF">OXX778_LOCUS12518</name>
</gene>
<dbReference type="AlphaFoldDB" id="A0A814B314"/>
<evidence type="ECO:0000313" key="1">
    <source>
        <dbReference type="EMBL" id="CAF0923629.1"/>
    </source>
</evidence>
<sequence>MTQDIDFINDEINDEQGSDEIERFESVSISNENLILELGKTFLLNIILNIWINNFVTENRQEIVYKNKNVREIVLEYGQYFDDDGITIFQPKIEKSPSVKSQINEQLNFVSIPFGLF</sequence>
<protein>
    <submittedName>
        <fullName evidence="1">Uncharacterized protein</fullName>
    </submittedName>
</protein>